<proteinExistence type="predicted"/>
<keyword evidence="1" id="KW-0436">Ligase</keyword>
<dbReference type="InterPro" id="IPR029062">
    <property type="entry name" value="Class_I_gatase-like"/>
</dbReference>
<dbReference type="Gene3D" id="3.40.50.880">
    <property type="match status" value="1"/>
</dbReference>
<dbReference type="PROSITE" id="PS51273">
    <property type="entry name" value="GATASE_TYPE_1"/>
    <property type="match status" value="1"/>
</dbReference>
<evidence type="ECO:0000256" key="5">
    <source>
        <dbReference type="ARBA" id="ARBA00022840"/>
    </source>
</evidence>
<dbReference type="PRINTS" id="PR00096">
    <property type="entry name" value="GATASE"/>
</dbReference>
<dbReference type="PRINTS" id="PR00097">
    <property type="entry name" value="ANTSNTHASEII"/>
</dbReference>
<dbReference type="Proteomes" id="UP000316759">
    <property type="component" value="Unassembled WGS sequence"/>
</dbReference>
<dbReference type="EMBL" id="SUNJ01011824">
    <property type="protein sequence ID" value="TPP58587.1"/>
    <property type="molecule type" value="Genomic_DNA"/>
</dbReference>
<dbReference type="AlphaFoldDB" id="A0A504YKR5"/>
<feature type="domain" description="Glutamine amidotransferase" evidence="6">
    <location>
        <begin position="8"/>
        <end position="146"/>
    </location>
</feature>
<evidence type="ECO:0000256" key="4">
    <source>
        <dbReference type="ARBA" id="ARBA00022755"/>
    </source>
</evidence>
<dbReference type="GO" id="GO:0003921">
    <property type="term" value="F:GMP synthase activity"/>
    <property type="evidence" value="ECO:0007669"/>
    <property type="project" value="TreeGrafter"/>
</dbReference>
<dbReference type="SUPFAM" id="SSF52317">
    <property type="entry name" value="Class I glutamine amidotransferase-like"/>
    <property type="match status" value="1"/>
</dbReference>
<dbReference type="InterPro" id="IPR017926">
    <property type="entry name" value="GATASE"/>
</dbReference>
<dbReference type="PANTHER" id="PTHR11922:SF2">
    <property type="entry name" value="GMP SYNTHASE [GLUTAMINE-HYDROLYZING]"/>
    <property type="match status" value="1"/>
</dbReference>
<evidence type="ECO:0000256" key="3">
    <source>
        <dbReference type="ARBA" id="ARBA00022749"/>
    </source>
</evidence>
<dbReference type="PANTHER" id="PTHR11922">
    <property type="entry name" value="GMP SYNTHASE-RELATED"/>
    <property type="match status" value="1"/>
</dbReference>
<evidence type="ECO:0000256" key="2">
    <source>
        <dbReference type="ARBA" id="ARBA00022741"/>
    </source>
</evidence>
<evidence type="ECO:0000313" key="7">
    <source>
        <dbReference type="EMBL" id="TPP58587.1"/>
    </source>
</evidence>
<keyword evidence="4" id="KW-0658">Purine biosynthesis</keyword>
<keyword evidence="3" id="KW-0332">GMP biosynthesis</keyword>
<keyword evidence="5" id="KW-0067">ATP-binding</keyword>
<evidence type="ECO:0000313" key="8">
    <source>
        <dbReference type="Proteomes" id="UP000316759"/>
    </source>
</evidence>
<accession>A0A504YKR5</accession>
<keyword evidence="8" id="KW-1185">Reference proteome</keyword>
<keyword evidence="2" id="KW-0547">Nucleotide-binding</keyword>
<dbReference type="OrthoDB" id="1724632at2759"/>
<dbReference type="STRING" id="46835.A0A504YKR5"/>
<dbReference type="GO" id="GO:0005829">
    <property type="term" value="C:cytosol"/>
    <property type="evidence" value="ECO:0007669"/>
    <property type="project" value="TreeGrafter"/>
</dbReference>
<reference evidence="7 8" key="1">
    <citation type="submission" date="2019-04" db="EMBL/GenBank/DDBJ databases">
        <title>Annotation for the trematode Fasciola gigantica.</title>
        <authorList>
            <person name="Choi Y.-J."/>
        </authorList>
    </citation>
    <scope>NUCLEOTIDE SEQUENCE [LARGE SCALE GENOMIC DNA]</scope>
    <source>
        <strain evidence="7">Uganda_cow_1</strain>
    </source>
</reference>
<organism evidence="7 8">
    <name type="scientific">Fasciola gigantica</name>
    <name type="common">Giant liver fluke</name>
    <dbReference type="NCBI Taxonomy" id="46835"/>
    <lineage>
        <taxon>Eukaryota</taxon>
        <taxon>Metazoa</taxon>
        <taxon>Spiralia</taxon>
        <taxon>Lophotrochozoa</taxon>
        <taxon>Platyhelminthes</taxon>
        <taxon>Trematoda</taxon>
        <taxon>Digenea</taxon>
        <taxon>Plagiorchiida</taxon>
        <taxon>Echinostomata</taxon>
        <taxon>Echinostomatoidea</taxon>
        <taxon>Fasciolidae</taxon>
        <taxon>Fasciola</taxon>
    </lineage>
</organism>
<dbReference type="Pfam" id="PF00117">
    <property type="entry name" value="GATase"/>
    <property type="match status" value="1"/>
</dbReference>
<evidence type="ECO:0000256" key="1">
    <source>
        <dbReference type="ARBA" id="ARBA00022598"/>
    </source>
</evidence>
<name>A0A504YKR5_FASGI</name>
<dbReference type="GO" id="GO:0005524">
    <property type="term" value="F:ATP binding"/>
    <property type="evidence" value="ECO:0007669"/>
    <property type="project" value="UniProtKB-KW"/>
</dbReference>
<gene>
    <name evidence="7" type="ORF">FGIG_11034</name>
</gene>
<sequence>MPAPNTERAVIISGSPDSVGIHGAAACDPKIFECGLPVLGICYGMQLMNKAFGGHITKGEAREDGQFVIDCDTSSPLFKGLSKCEKVLLTHGDHCVTSGSGFKVIAKSGSILSGIGNDDRRLYGVQFHPEVDLTPCGRRILRNFLFGICKLRGDFQIADRLKVCLTHIRQTVGQNKVLVSQTSASAVFTSFLSYFT</sequence>
<evidence type="ECO:0000259" key="6">
    <source>
        <dbReference type="Pfam" id="PF00117"/>
    </source>
</evidence>
<comment type="caution">
    <text evidence="7">The sequence shown here is derived from an EMBL/GenBank/DDBJ whole genome shotgun (WGS) entry which is preliminary data.</text>
</comment>
<protein>
    <submittedName>
        <fullName evidence="7">GMP synthase [glutamine-hydrolyzing]</fullName>
    </submittedName>
</protein>